<accession>A0A0F9QAU8</accession>
<proteinExistence type="predicted"/>
<reference evidence="1" key="1">
    <citation type="journal article" date="2015" name="Nature">
        <title>Complex archaea that bridge the gap between prokaryotes and eukaryotes.</title>
        <authorList>
            <person name="Spang A."/>
            <person name="Saw J.H."/>
            <person name="Jorgensen S.L."/>
            <person name="Zaremba-Niedzwiedzka K."/>
            <person name="Martijn J."/>
            <person name="Lind A.E."/>
            <person name="van Eijk R."/>
            <person name="Schleper C."/>
            <person name="Guy L."/>
            <person name="Ettema T.J."/>
        </authorList>
    </citation>
    <scope>NUCLEOTIDE SEQUENCE</scope>
</reference>
<sequence>MIFLIKRYYKIRNWTMIFQVVKLHVCLALRVKCQCPFGELKHRVETIHRSRTAYVWDNKGKDPNGPWICCEAMAEEDHQHWNDRWDEYYREVL</sequence>
<gene>
    <name evidence="1" type="ORF">LCGC14_1117190</name>
</gene>
<dbReference type="EMBL" id="LAZR01005143">
    <property type="protein sequence ID" value="KKN02493.1"/>
    <property type="molecule type" value="Genomic_DNA"/>
</dbReference>
<dbReference type="AlphaFoldDB" id="A0A0F9QAU8"/>
<name>A0A0F9QAU8_9ZZZZ</name>
<organism evidence="1">
    <name type="scientific">marine sediment metagenome</name>
    <dbReference type="NCBI Taxonomy" id="412755"/>
    <lineage>
        <taxon>unclassified sequences</taxon>
        <taxon>metagenomes</taxon>
        <taxon>ecological metagenomes</taxon>
    </lineage>
</organism>
<evidence type="ECO:0000313" key="1">
    <source>
        <dbReference type="EMBL" id="KKN02493.1"/>
    </source>
</evidence>
<protein>
    <submittedName>
        <fullName evidence="1">Uncharacterized protein</fullName>
    </submittedName>
</protein>
<comment type="caution">
    <text evidence="1">The sequence shown here is derived from an EMBL/GenBank/DDBJ whole genome shotgun (WGS) entry which is preliminary data.</text>
</comment>